<proteinExistence type="predicted"/>
<reference evidence="1 2" key="1">
    <citation type="journal article" date="2019" name="Commun. Biol.">
        <title>The bagworm genome reveals a unique fibroin gene that provides high tensile strength.</title>
        <authorList>
            <person name="Kono N."/>
            <person name="Nakamura H."/>
            <person name="Ohtoshi R."/>
            <person name="Tomita M."/>
            <person name="Numata K."/>
            <person name="Arakawa K."/>
        </authorList>
    </citation>
    <scope>NUCLEOTIDE SEQUENCE [LARGE SCALE GENOMIC DNA]</scope>
</reference>
<dbReference type="AlphaFoldDB" id="A0A4C1ZJS6"/>
<protein>
    <submittedName>
        <fullName evidence="1">Uncharacterized protein</fullName>
    </submittedName>
</protein>
<accession>A0A4C1ZJS6</accession>
<gene>
    <name evidence="1" type="ORF">EVAR_60013_1</name>
</gene>
<dbReference type="Proteomes" id="UP000299102">
    <property type="component" value="Unassembled WGS sequence"/>
</dbReference>
<dbReference type="OrthoDB" id="7487383at2759"/>
<evidence type="ECO:0000313" key="2">
    <source>
        <dbReference type="Proteomes" id="UP000299102"/>
    </source>
</evidence>
<organism evidence="1 2">
    <name type="scientific">Eumeta variegata</name>
    <name type="common">Bagworm moth</name>
    <name type="synonym">Eumeta japonica</name>
    <dbReference type="NCBI Taxonomy" id="151549"/>
    <lineage>
        <taxon>Eukaryota</taxon>
        <taxon>Metazoa</taxon>
        <taxon>Ecdysozoa</taxon>
        <taxon>Arthropoda</taxon>
        <taxon>Hexapoda</taxon>
        <taxon>Insecta</taxon>
        <taxon>Pterygota</taxon>
        <taxon>Neoptera</taxon>
        <taxon>Endopterygota</taxon>
        <taxon>Lepidoptera</taxon>
        <taxon>Glossata</taxon>
        <taxon>Ditrysia</taxon>
        <taxon>Tineoidea</taxon>
        <taxon>Psychidae</taxon>
        <taxon>Oiketicinae</taxon>
        <taxon>Eumeta</taxon>
    </lineage>
</organism>
<dbReference type="EMBL" id="BGZK01001900">
    <property type="protein sequence ID" value="GBP88008.1"/>
    <property type="molecule type" value="Genomic_DNA"/>
</dbReference>
<comment type="caution">
    <text evidence="1">The sequence shown here is derived from an EMBL/GenBank/DDBJ whole genome shotgun (WGS) entry which is preliminary data.</text>
</comment>
<keyword evidence="2" id="KW-1185">Reference proteome</keyword>
<sequence length="97" mass="10985">MTELGMCEKKSSADLILIQETFLKPTNQEQINYPITYKYGTIDWALQKVVLPCTTKDHYCMFDVPPLINLEASACRLAVIKHGTVISVAVRKQIVQK</sequence>
<name>A0A4C1ZJS6_EUMVA</name>
<evidence type="ECO:0000313" key="1">
    <source>
        <dbReference type="EMBL" id="GBP88008.1"/>
    </source>
</evidence>